<organism evidence="1 2">
    <name type="scientific">Rhodovulum euryhalinum</name>
    <dbReference type="NCBI Taxonomy" id="35805"/>
    <lineage>
        <taxon>Bacteria</taxon>
        <taxon>Pseudomonadati</taxon>
        <taxon>Pseudomonadota</taxon>
        <taxon>Alphaproteobacteria</taxon>
        <taxon>Rhodobacterales</taxon>
        <taxon>Paracoccaceae</taxon>
        <taxon>Rhodovulum</taxon>
    </lineage>
</organism>
<dbReference type="AlphaFoldDB" id="A0A4R2KJ22"/>
<reference evidence="1 2" key="1">
    <citation type="submission" date="2019-03" db="EMBL/GenBank/DDBJ databases">
        <title>Genomic Encyclopedia of Type Strains, Phase IV (KMG-IV): sequencing the most valuable type-strain genomes for metagenomic binning, comparative biology and taxonomic classification.</title>
        <authorList>
            <person name="Goeker M."/>
        </authorList>
    </citation>
    <scope>NUCLEOTIDE SEQUENCE [LARGE SCALE GENOMIC DNA]</scope>
    <source>
        <strain evidence="1 2">DSM 4868</strain>
    </source>
</reference>
<evidence type="ECO:0008006" key="3">
    <source>
        <dbReference type="Google" id="ProtNLM"/>
    </source>
</evidence>
<evidence type="ECO:0000313" key="2">
    <source>
        <dbReference type="Proteomes" id="UP000295142"/>
    </source>
</evidence>
<accession>A0A4R2KJ22</accession>
<protein>
    <recommendedName>
        <fullName evidence="3">Glyceraldehyde-3-phosphate dehydrogenase</fullName>
    </recommendedName>
</protein>
<sequence>MTNRVAIALLGLILAALAADLTLNGSDATLFLARKFLDLTDYIAFWR</sequence>
<dbReference type="RefSeq" id="WP_165905337.1">
    <property type="nucleotide sequence ID" value="NZ_SLWW01000009.1"/>
</dbReference>
<proteinExistence type="predicted"/>
<name>A0A4R2KJ22_9RHOB</name>
<dbReference type="Proteomes" id="UP000295142">
    <property type="component" value="Unassembled WGS sequence"/>
</dbReference>
<comment type="caution">
    <text evidence="1">The sequence shown here is derived from an EMBL/GenBank/DDBJ whole genome shotgun (WGS) entry which is preliminary data.</text>
</comment>
<evidence type="ECO:0000313" key="1">
    <source>
        <dbReference type="EMBL" id="TCO70579.1"/>
    </source>
</evidence>
<keyword evidence="2" id="KW-1185">Reference proteome</keyword>
<gene>
    <name evidence="1" type="ORF">EV655_109126</name>
</gene>
<dbReference type="EMBL" id="SLWW01000009">
    <property type="protein sequence ID" value="TCO70579.1"/>
    <property type="molecule type" value="Genomic_DNA"/>
</dbReference>